<dbReference type="InterPro" id="IPR036322">
    <property type="entry name" value="WD40_repeat_dom_sf"/>
</dbReference>
<dbReference type="InterPro" id="IPR056551">
    <property type="entry name" value="Beta-prop_NOL10_N"/>
</dbReference>
<feature type="domain" description="NUC153" evidence="7">
    <location>
        <begin position="492"/>
        <end position="518"/>
    </location>
</feature>
<evidence type="ECO:0008006" key="12">
    <source>
        <dbReference type="Google" id="ProtNLM"/>
    </source>
</evidence>
<dbReference type="Gene3D" id="2.130.10.10">
    <property type="entry name" value="YVTN repeat-like/Quinoprotein amine dehydrogenase"/>
    <property type="match status" value="1"/>
</dbReference>
<keyword evidence="11" id="KW-1185">Reference proteome</keyword>
<dbReference type="FunFam" id="2.130.10.10:FF:000814">
    <property type="entry name" value="Embryo sac development arrest 7"/>
    <property type="match status" value="1"/>
</dbReference>
<accession>A0A9D4UM50</accession>
<dbReference type="Pfam" id="PF23097">
    <property type="entry name" value="NOL10_2nd"/>
    <property type="match status" value="1"/>
</dbReference>
<evidence type="ECO:0000313" key="10">
    <source>
        <dbReference type="EMBL" id="KAI5070277.1"/>
    </source>
</evidence>
<dbReference type="SUPFAM" id="SSF50978">
    <property type="entry name" value="WD40 repeat-like"/>
    <property type="match status" value="1"/>
</dbReference>
<keyword evidence="3" id="KW-0853">WD repeat</keyword>
<evidence type="ECO:0000259" key="7">
    <source>
        <dbReference type="Pfam" id="PF08159"/>
    </source>
</evidence>
<comment type="subcellular location">
    <subcellularLocation>
        <location evidence="1">Nucleus</location>
        <location evidence="1">Nucleolus</location>
    </subcellularLocation>
</comment>
<dbReference type="Proteomes" id="UP000886520">
    <property type="component" value="Chromosome 14"/>
</dbReference>
<dbReference type="InterPro" id="IPR040382">
    <property type="entry name" value="NOL10/Enp2"/>
</dbReference>
<dbReference type="PANTHER" id="PTHR14927:SF0">
    <property type="entry name" value="NUCLEOLAR PROTEIN 10"/>
    <property type="match status" value="1"/>
</dbReference>
<gene>
    <name evidence="10" type="ORF">GOP47_0014620</name>
</gene>
<dbReference type="InterPro" id="IPR012580">
    <property type="entry name" value="NUC153"/>
</dbReference>
<dbReference type="GO" id="GO:0030686">
    <property type="term" value="C:90S preribosome"/>
    <property type="evidence" value="ECO:0007669"/>
    <property type="project" value="TreeGrafter"/>
</dbReference>
<evidence type="ECO:0000259" key="8">
    <source>
        <dbReference type="Pfam" id="PF23097"/>
    </source>
</evidence>
<feature type="compositionally biased region" description="Acidic residues" evidence="6">
    <location>
        <begin position="465"/>
        <end position="476"/>
    </location>
</feature>
<dbReference type="EMBL" id="JABFUD020000014">
    <property type="protein sequence ID" value="KAI5070277.1"/>
    <property type="molecule type" value="Genomic_DNA"/>
</dbReference>
<feature type="domain" description="Nucleolar protein 10-like N-terminal" evidence="9">
    <location>
        <begin position="4"/>
        <end position="367"/>
    </location>
</feature>
<evidence type="ECO:0000256" key="4">
    <source>
        <dbReference type="ARBA" id="ARBA00022737"/>
    </source>
</evidence>
<organism evidence="10 11">
    <name type="scientific">Adiantum capillus-veneris</name>
    <name type="common">Maidenhair fern</name>
    <dbReference type="NCBI Taxonomy" id="13818"/>
    <lineage>
        <taxon>Eukaryota</taxon>
        <taxon>Viridiplantae</taxon>
        <taxon>Streptophyta</taxon>
        <taxon>Embryophyta</taxon>
        <taxon>Tracheophyta</taxon>
        <taxon>Polypodiopsida</taxon>
        <taxon>Polypodiidae</taxon>
        <taxon>Polypodiales</taxon>
        <taxon>Pteridineae</taxon>
        <taxon>Pteridaceae</taxon>
        <taxon>Vittarioideae</taxon>
        <taxon>Adiantum</taxon>
    </lineage>
</organism>
<keyword evidence="5" id="KW-0539">Nucleus</keyword>
<feature type="region of interest" description="Disordered" evidence="6">
    <location>
        <begin position="663"/>
        <end position="682"/>
    </location>
</feature>
<evidence type="ECO:0000256" key="2">
    <source>
        <dbReference type="ARBA" id="ARBA00005264"/>
    </source>
</evidence>
<reference evidence="10" key="1">
    <citation type="submission" date="2021-01" db="EMBL/GenBank/DDBJ databases">
        <title>Adiantum capillus-veneris genome.</title>
        <authorList>
            <person name="Fang Y."/>
            <person name="Liao Q."/>
        </authorList>
    </citation>
    <scope>NUCLEOTIDE SEQUENCE</scope>
    <source>
        <strain evidence="10">H3</strain>
        <tissue evidence="10">Leaf</tissue>
    </source>
</reference>
<feature type="compositionally biased region" description="Basic and acidic residues" evidence="6">
    <location>
        <begin position="567"/>
        <end position="589"/>
    </location>
</feature>
<feature type="region of interest" description="Disordered" evidence="6">
    <location>
        <begin position="775"/>
        <end position="795"/>
    </location>
</feature>
<feature type="domain" description="Nucleolar protein 10-like second" evidence="8">
    <location>
        <begin position="372"/>
        <end position="420"/>
    </location>
</feature>
<comment type="similarity">
    <text evidence="2">Belongs to the WD repeat NOL10/ENP2 family.</text>
</comment>
<dbReference type="SMART" id="SM00320">
    <property type="entry name" value="WD40"/>
    <property type="match status" value="3"/>
</dbReference>
<protein>
    <recommendedName>
        <fullName evidence="12">Nucleolar protein 10</fullName>
    </recommendedName>
</protein>
<evidence type="ECO:0000313" key="11">
    <source>
        <dbReference type="Proteomes" id="UP000886520"/>
    </source>
</evidence>
<evidence type="ECO:0000259" key="9">
    <source>
        <dbReference type="Pfam" id="PF23098"/>
    </source>
</evidence>
<evidence type="ECO:0000256" key="5">
    <source>
        <dbReference type="ARBA" id="ARBA00023242"/>
    </source>
</evidence>
<dbReference type="InterPro" id="IPR056550">
    <property type="entry name" value="NOL10_2nd"/>
</dbReference>
<dbReference type="InterPro" id="IPR001680">
    <property type="entry name" value="WD40_rpt"/>
</dbReference>
<name>A0A9D4UM50_ADICA</name>
<keyword evidence="4" id="KW-0677">Repeat</keyword>
<dbReference type="Pfam" id="PF23098">
    <property type="entry name" value="Beta-prop_NOL10_N"/>
    <property type="match status" value="1"/>
</dbReference>
<proteinExistence type="inferred from homology"/>
<feature type="compositionally biased region" description="Basic residues" evidence="6">
    <location>
        <begin position="665"/>
        <end position="675"/>
    </location>
</feature>
<dbReference type="PANTHER" id="PTHR14927">
    <property type="entry name" value="NUCLEOLAR PROTEIN 10"/>
    <property type="match status" value="1"/>
</dbReference>
<comment type="caution">
    <text evidence="10">The sequence shown here is derived from an EMBL/GenBank/DDBJ whole genome shotgun (WGS) entry which is preliminary data.</text>
</comment>
<dbReference type="GO" id="GO:0000462">
    <property type="term" value="P:maturation of SSU-rRNA from tricistronic rRNA transcript (SSU-rRNA, 5.8S rRNA, LSU-rRNA)"/>
    <property type="evidence" value="ECO:0007669"/>
    <property type="project" value="TreeGrafter"/>
</dbReference>
<feature type="region of interest" description="Disordered" evidence="6">
    <location>
        <begin position="534"/>
        <end position="598"/>
    </location>
</feature>
<feature type="compositionally biased region" description="Acidic residues" evidence="6">
    <location>
        <begin position="553"/>
        <end position="566"/>
    </location>
</feature>
<evidence type="ECO:0000256" key="1">
    <source>
        <dbReference type="ARBA" id="ARBA00004604"/>
    </source>
</evidence>
<dbReference type="GO" id="GO:0032040">
    <property type="term" value="C:small-subunit processome"/>
    <property type="evidence" value="ECO:0007669"/>
    <property type="project" value="TreeGrafter"/>
</dbReference>
<evidence type="ECO:0000256" key="3">
    <source>
        <dbReference type="ARBA" id="ARBA00022574"/>
    </source>
</evidence>
<sequence>MGSMKVTSLNGVKVYSVSDQRSFPSWLPPSKLKTLKKNDDYTRRIELIQDMSFETAATRIKSTPDNEFIIVSGIYPPQVKVYEVRELSMKFERHLDAEIVDFQVLGNDYSKLAFLCADRSVWLHAKYGSHYQLRIPRMGRDLAYDCWSADLLLAASSPELYRINLEQGRFLAPISTRSPAVNVLARSPVHGLLACGGEDGAVECFDLRQKAAVGRISIGGTMESGDQPVTALRFDDSEGFQLAVGTSLGQILLYDLRSSTPIHVKDHMYGTSIVDIKWHESLSSTRKHIITADSHVVRIWDPNTGDAFTNLEPPAGSINDICVVRNSGLMFMALDSPQIPAYFIPTLGPAPRWCSYLENLTEEMEEEGQNIIYDDFKFVTKEDLEKLNLSNLIGTNLLHAYMHGFFIDHRLFNKAKSLADPFAYETYRQKRIQEKLDAERATRITIKRKLPKVNKELAARLLEDAGNDAESESDEESGVKRKKSKKSSLLEDERFKAMFTDKAFEVDEESQEYKLLHPNFRKSKSSLLAEHFDEVEESDNDQADAQQERDSQSDSDDLSADGSSDDEGLKDRRESKTKQQKKKTVEKPAHRASKPRFYEVKDDLHADAFRNKVSLMAEKKLPLEERISMADRRGMRNHRNWKINSKGQGGGREISFKMGSAAKSHSAKAAHKKRGIQSLGLRNGNSKGYHDYRSPKNANRLFPNAIYAYLVIEDNDYVLIVLTFGGLDTTLHWARPTSYTLFLSNYTRIGDKEKPFVKETKDSAHIEELYNMKEYTEEHKDQRQRRLRYEGHHQH</sequence>
<dbReference type="InterPro" id="IPR015943">
    <property type="entry name" value="WD40/YVTN_repeat-like_dom_sf"/>
</dbReference>
<dbReference type="Pfam" id="PF08159">
    <property type="entry name" value="NUC153"/>
    <property type="match status" value="1"/>
</dbReference>
<feature type="region of interest" description="Disordered" evidence="6">
    <location>
        <begin position="465"/>
        <end position="486"/>
    </location>
</feature>
<evidence type="ECO:0000256" key="6">
    <source>
        <dbReference type="SAM" id="MobiDB-lite"/>
    </source>
</evidence>
<dbReference type="OrthoDB" id="273340at2759"/>
<dbReference type="AlphaFoldDB" id="A0A9D4UM50"/>